<proteinExistence type="predicted"/>
<sequence>MKKYLFIAAAAMFALPSMAAEDAPKKMTSAEKKAAMLEKYDTNKDGKLDAEEKAKMKEDLKKQKEEEREAKKHGSRKSD</sequence>
<evidence type="ECO:0000256" key="2">
    <source>
        <dbReference type="SAM" id="SignalP"/>
    </source>
</evidence>
<dbReference type="PROSITE" id="PS50222">
    <property type="entry name" value="EF_HAND_2"/>
    <property type="match status" value="1"/>
</dbReference>
<dbReference type="InterPro" id="IPR002048">
    <property type="entry name" value="EF_hand_dom"/>
</dbReference>
<evidence type="ECO:0000313" key="5">
    <source>
        <dbReference type="Proteomes" id="UP001062263"/>
    </source>
</evidence>
<feature type="signal peptide" evidence="2">
    <location>
        <begin position="1"/>
        <end position="19"/>
    </location>
</feature>
<feature type="chain" id="PRO_5045587950" description="EF-hand domain-containing protein" evidence="2">
    <location>
        <begin position="20"/>
        <end position="79"/>
    </location>
</feature>
<feature type="domain" description="EF-hand" evidence="3">
    <location>
        <begin position="28"/>
        <end position="63"/>
    </location>
</feature>
<protein>
    <recommendedName>
        <fullName evidence="3">EF-hand domain-containing protein</fullName>
    </recommendedName>
</protein>
<evidence type="ECO:0000256" key="1">
    <source>
        <dbReference type="SAM" id="MobiDB-lite"/>
    </source>
</evidence>
<dbReference type="RefSeq" id="WP_067569421.1">
    <property type="nucleotide sequence ID" value="NZ_AP025943.1"/>
</dbReference>
<dbReference type="Gene3D" id="1.10.238.10">
    <property type="entry name" value="EF-hand"/>
    <property type="match status" value="1"/>
</dbReference>
<evidence type="ECO:0000313" key="4">
    <source>
        <dbReference type="EMBL" id="BDL43465.1"/>
    </source>
</evidence>
<dbReference type="Proteomes" id="UP001062263">
    <property type="component" value="Chromosome"/>
</dbReference>
<name>A0ABN6QG20_9BACT</name>
<accession>A0ABN6QG20</accession>
<keyword evidence="2" id="KW-0732">Signal</keyword>
<dbReference type="EMBL" id="AP025943">
    <property type="protein sequence ID" value="BDL43465.1"/>
    <property type="molecule type" value="Genomic_DNA"/>
</dbReference>
<feature type="region of interest" description="Disordered" evidence="1">
    <location>
        <begin position="39"/>
        <end position="79"/>
    </location>
</feature>
<evidence type="ECO:0000259" key="3">
    <source>
        <dbReference type="PROSITE" id="PS50222"/>
    </source>
</evidence>
<keyword evidence="5" id="KW-1185">Reference proteome</keyword>
<organism evidence="4 5">
    <name type="scientific">Akkermansia biwaensis</name>
    <dbReference type="NCBI Taxonomy" id="2946555"/>
    <lineage>
        <taxon>Bacteria</taxon>
        <taxon>Pseudomonadati</taxon>
        <taxon>Verrucomicrobiota</taxon>
        <taxon>Verrucomicrobiia</taxon>
        <taxon>Verrucomicrobiales</taxon>
        <taxon>Akkermansiaceae</taxon>
        <taxon>Akkermansia</taxon>
    </lineage>
</organism>
<gene>
    <name evidence="4" type="ORF">Abiwalacus_10390</name>
</gene>
<reference evidence="4" key="1">
    <citation type="submission" date="2022-06" db="EMBL/GenBank/DDBJ databases">
        <title>Akkermansia biwalacus sp. nov., an anaerobic mucin-degrading bacterium isolated from human intestine.</title>
        <authorList>
            <person name="Kobayashi Y."/>
            <person name="Inoue S."/>
            <person name="Kawahara T."/>
            <person name="Kohda N."/>
        </authorList>
    </citation>
    <scope>NUCLEOTIDE SEQUENCE</scope>
    <source>
        <strain evidence="4">WON2089</strain>
    </source>
</reference>